<feature type="region of interest" description="Disordered" evidence="1">
    <location>
        <begin position="257"/>
        <end position="277"/>
    </location>
</feature>
<accession>A0AAV4CB94</accession>
<evidence type="ECO:0000313" key="3">
    <source>
        <dbReference type="EMBL" id="GFO28925.1"/>
    </source>
</evidence>
<protein>
    <submittedName>
        <fullName evidence="3">Potassium channel subfamily t member 1</fullName>
    </submittedName>
</protein>
<keyword evidence="2" id="KW-1133">Transmembrane helix</keyword>
<evidence type="ECO:0000256" key="2">
    <source>
        <dbReference type="SAM" id="Phobius"/>
    </source>
</evidence>
<feature type="region of interest" description="Disordered" evidence="1">
    <location>
        <begin position="290"/>
        <end position="321"/>
    </location>
</feature>
<keyword evidence="3" id="KW-0813">Transport</keyword>
<dbReference type="EMBL" id="BLXT01006100">
    <property type="protein sequence ID" value="GFO28925.1"/>
    <property type="molecule type" value="Genomic_DNA"/>
</dbReference>
<dbReference type="AlphaFoldDB" id="A0AAV4CB94"/>
<keyword evidence="3" id="KW-0406">Ion transport</keyword>
<keyword evidence="3" id="KW-0407">Ion channel</keyword>
<reference evidence="3 4" key="1">
    <citation type="journal article" date="2021" name="Elife">
        <title>Chloroplast acquisition without the gene transfer in kleptoplastic sea slugs, Plakobranchus ocellatus.</title>
        <authorList>
            <person name="Maeda T."/>
            <person name="Takahashi S."/>
            <person name="Yoshida T."/>
            <person name="Shimamura S."/>
            <person name="Takaki Y."/>
            <person name="Nagai Y."/>
            <person name="Toyoda A."/>
            <person name="Suzuki Y."/>
            <person name="Arimoto A."/>
            <person name="Ishii H."/>
            <person name="Satoh N."/>
            <person name="Nishiyama T."/>
            <person name="Hasebe M."/>
            <person name="Maruyama T."/>
            <person name="Minagawa J."/>
            <person name="Obokata J."/>
            <person name="Shigenobu S."/>
        </authorList>
    </citation>
    <scope>NUCLEOTIDE SEQUENCE [LARGE SCALE GENOMIC DNA]</scope>
</reference>
<organism evidence="3 4">
    <name type="scientific">Plakobranchus ocellatus</name>
    <dbReference type="NCBI Taxonomy" id="259542"/>
    <lineage>
        <taxon>Eukaryota</taxon>
        <taxon>Metazoa</taxon>
        <taxon>Spiralia</taxon>
        <taxon>Lophotrochozoa</taxon>
        <taxon>Mollusca</taxon>
        <taxon>Gastropoda</taxon>
        <taxon>Heterobranchia</taxon>
        <taxon>Euthyneura</taxon>
        <taxon>Panpulmonata</taxon>
        <taxon>Sacoglossa</taxon>
        <taxon>Placobranchoidea</taxon>
        <taxon>Plakobranchidae</taxon>
        <taxon>Plakobranchus</taxon>
    </lineage>
</organism>
<evidence type="ECO:0000256" key="1">
    <source>
        <dbReference type="SAM" id="MobiDB-lite"/>
    </source>
</evidence>
<feature type="transmembrane region" description="Helical" evidence="2">
    <location>
        <begin position="223"/>
        <end position="246"/>
    </location>
</feature>
<name>A0AAV4CB94_9GAST</name>
<feature type="compositionally biased region" description="Low complexity" evidence="1">
    <location>
        <begin position="307"/>
        <end position="321"/>
    </location>
</feature>
<keyword evidence="2" id="KW-0812">Transmembrane</keyword>
<comment type="caution">
    <text evidence="3">The sequence shown here is derived from an EMBL/GenBank/DDBJ whole genome shotgun (WGS) entry which is preliminary data.</text>
</comment>
<dbReference type="Proteomes" id="UP000735302">
    <property type="component" value="Unassembled WGS sequence"/>
</dbReference>
<sequence length="321" mass="34838">MTNRVNICEGVKEASSISTVTHGVQPNALSVFYFICLRVTSPVPHISDQSSPAHRCVQSNALSVLYFICLRVTSPVPHIVVSGPTPEMERRRWRVGSEDGSVYNANDLFNLESDSDGDSSDNPMQVDTPDKSAPVKYYTNELSIRGRLRKFFIRNSTTRVACTFFDLALKSVICALYVLRVIMDDVSSYECAGSPCGSENETETDDGSDGINWYVILWVERSLTLWLVEVTLAGISLAKALLLVYISTKSNKIQRRGVESSQSLGSRGVGSVDGKRGSLAQNKAGEVMAACRTHGGQRDQSKLSCSPGTTPGDTAPTAGQP</sequence>
<keyword evidence="4" id="KW-1185">Reference proteome</keyword>
<dbReference type="GO" id="GO:0034220">
    <property type="term" value="P:monoatomic ion transmembrane transport"/>
    <property type="evidence" value="ECO:0007669"/>
    <property type="project" value="UniProtKB-KW"/>
</dbReference>
<gene>
    <name evidence="3" type="ORF">PoB_005543000</name>
</gene>
<feature type="transmembrane region" description="Helical" evidence="2">
    <location>
        <begin position="157"/>
        <end position="179"/>
    </location>
</feature>
<evidence type="ECO:0000313" key="4">
    <source>
        <dbReference type="Proteomes" id="UP000735302"/>
    </source>
</evidence>
<proteinExistence type="predicted"/>
<keyword evidence="2" id="KW-0472">Membrane</keyword>